<dbReference type="PANTHER" id="PTHR12227">
    <property type="entry name" value="GLYCERATE KINASE"/>
    <property type="match status" value="1"/>
</dbReference>
<dbReference type="Proteomes" id="UP000243180">
    <property type="component" value="Chromosome"/>
</dbReference>
<dbReference type="InParanoid" id="A0A1B4XEC6"/>
<dbReference type="KEGG" id="slim:SCL_0847"/>
<dbReference type="InterPro" id="IPR025286">
    <property type="entry name" value="MOFRL_assoc_dom"/>
</dbReference>
<dbReference type="EMBL" id="AP014879">
    <property type="protein sequence ID" value="BAV33167.1"/>
    <property type="molecule type" value="Genomic_DNA"/>
</dbReference>
<organism evidence="3 4">
    <name type="scientific">Sulfuricaulis limicola</name>
    <dbReference type="NCBI Taxonomy" id="1620215"/>
    <lineage>
        <taxon>Bacteria</taxon>
        <taxon>Pseudomonadati</taxon>
        <taxon>Pseudomonadota</taxon>
        <taxon>Gammaproteobacteria</taxon>
        <taxon>Acidiferrobacterales</taxon>
        <taxon>Acidiferrobacteraceae</taxon>
        <taxon>Sulfuricaulis</taxon>
    </lineage>
</organism>
<dbReference type="Pfam" id="PF05161">
    <property type="entry name" value="MOFRL"/>
    <property type="match status" value="1"/>
</dbReference>
<gene>
    <name evidence="3" type="ORF">SCL_0847</name>
</gene>
<dbReference type="RefSeq" id="WP_096360051.1">
    <property type="nucleotide sequence ID" value="NZ_AP014879.1"/>
</dbReference>
<feature type="domain" description="MOFRL-associated" evidence="2">
    <location>
        <begin position="11"/>
        <end position="207"/>
    </location>
</feature>
<accession>A0A1B4XEC6</accession>
<dbReference type="OrthoDB" id="9766552at2"/>
<evidence type="ECO:0000313" key="4">
    <source>
        <dbReference type="Proteomes" id="UP000243180"/>
    </source>
</evidence>
<evidence type="ECO:0000259" key="2">
    <source>
        <dbReference type="Pfam" id="PF13660"/>
    </source>
</evidence>
<dbReference type="Gene3D" id="3.40.50.10180">
    <property type="entry name" value="Glycerate kinase, MOFRL-like N-terminal domain"/>
    <property type="match status" value="1"/>
</dbReference>
<feature type="domain" description="MOFRL" evidence="1">
    <location>
        <begin position="298"/>
        <end position="403"/>
    </location>
</feature>
<dbReference type="Pfam" id="PF13660">
    <property type="entry name" value="DUF4147"/>
    <property type="match status" value="1"/>
</dbReference>
<dbReference type="InterPro" id="IPR039760">
    <property type="entry name" value="MOFRL_protein"/>
</dbReference>
<dbReference type="AlphaFoldDB" id="A0A1B4XEC6"/>
<dbReference type="InterPro" id="IPR037035">
    <property type="entry name" value="GK-like_C_sf"/>
</dbReference>
<sequence>MTMPTDHRKNLLKIFQSALAAVNGRVCVRERLKERPLPGKVYMIAVGKAAGAMAQGAQDVMGGNLVDALIITKKGHAEPLPWPVLEAGHPLVDESSLEAGRRLLAFVDRIPKDASVIVLISGGASALVEALPPQISLERFQEINRWILGSGLDINDYNRIRRRLSRLKGGRLAKLLYPRRVLCLVVSDVPGNDLRAIGSGPLVADEDLRRPLTLRKLPDFITEVLAHMPPAPAPDDACFQNIKREIVATLDNAKSAAVEAAKELGYQAMLEASFISGDALEAGARLAKKLSNSEPGTVHVWGGETTVQLPESPGRGGRNQSLALAAAMMLRGRDDAWFLSAGTDGTDGPTDDAGALVDGGTIARGESAGHNAEQALARADAGTFLEASGDLIQTGPTGTNVMDIMLGLKMTSGN</sequence>
<dbReference type="PANTHER" id="PTHR12227:SF0">
    <property type="entry name" value="GLYCERATE KINASE"/>
    <property type="match status" value="1"/>
</dbReference>
<protein>
    <submittedName>
        <fullName evidence="3">Hydroxypyruvate reductase</fullName>
    </submittedName>
</protein>
<proteinExistence type="predicted"/>
<name>A0A1B4XEC6_9GAMM</name>
<dbReference type="InterPro" id="IPR038614">
    <property type="entry name" value="GK_N_sf"/>
</dbReference>
<keyword evidence="3" id="KW-0670">Pyruvate</keyword>
<reference evidence="3 4" key="1">
    <citation type="submission" date="2015-05" db="EMBL/GenBank/DDBJ databases">
        <title>Complete genome sequence of a sulfur-oxidizing gammaproteobacterium strain HA5.</title>
        <authorList>
            <person name="Miura A."/>
            <person name="Kojima H."/>
            <person name="Fukui M."/>
        </authorList>
    </citation>
    <scope>NUCLEOTIDE SEQUENCE [LARGE SCALE GENOMIC DNA]</scope>
    <source>
        <strain evidence="3 4">HA5</strain>
    </source>
</reference>
<dbReference type="SUPFAM" id="SSF82544">
    <property type="entry name" value="GckA/TtuD-like"/>
    <property type="match status" value="1"/>
</dbReference>
<evidence type="ECO:0000313" key="3">
    <source>
        <dbReference type="EMBL" id="BAV33167.1"/>
    </source>
</evidence>
<dbReference type="Gene3D" id="3.40.1480.10">
    <property type="entry name" value="MOFRL domain"/>
    <property type="match status" value="1"/>
</dbReference>
<keyword evidence="4" id="KW-1185">Reference proteome</keyword>
<dbReference type="GO" id="GO:0005737">
    <property type="term" value="C:cytoplasm"/>
    <property type="evidence" value="ECO:0007669"/>
    <property type="project" value="TreeGrafter"/>
</dbReference>
<evidence type="ECO:0000259" key="1">
    <source>
        <dbReference type="Pfam" id="PF05161"/>
    </source>
</evidence>
<dbReference type="InterPro" id="IPR007835">
    <property type="entry name" value="MOFRL"/>
</dbReference>
<dbReference type="GO" id="GO:0008887">
    <property type="term" value="F:glycerate kinase activity"/>
    <property type="evidence" value="ECO:0007669"/>
    <property type="project" value="InterPro"/>
</dbReference>